<sequence length="136" mass="13724">MEVYGASQRSTGSMHCDIGIIRQEGWARPVMGPGARRLTAAAADTDGGPSWAAWSALLTPCPRRPAVGGSGLRASREGGEVTCYVWSPRHGAPQAVGPQRLVPAFPLAGEVSGGGGGCTVVAFHCPSGAAGLPGSE</sequence>
<dbReference type="Proteomes" id="UP001176941">
    <property type="component" value="Chromosome 15"/>
</dbReference>
<protein>
    <submittedName>
        <fullName evidence="1">Uncharacterized protein</fullName>
    </submittedName>
</protein>
<keyword evidence="2" id="KW-1185">Reference proteome</keyword>
<dbReference type="EMBL" id="OX459951">
    <property type="protein sequence ID" value="CAI9157392.1"/>
    <property type="molecule type" value="Genomic_DNA"/>
</dbReference>
<evidence type="ECO:0000313" key="2">
    <source>
        <dbReference type="Proteomes" id="UP001176941"/>
    </source>
</evidence>
<organism evidence="1 2">
    <name type="scientific">Rangifer tarandus platyrhynchus</name>
    <name type="common">Svalbard reindeer</name>
    <dbReference type="NCBI Taxonomy" id="3082113"/>
    <lineage>
        <taxon>Eukaryota</taxon>
        <taxon>Metazoa</taxon>
        <taxon>Chordata</taxon>
        <taxon>Craniata</taxon>
        <taxon>Vertebrata</taxon>
        <taxon>Euteleostomi</taxon>
        <taxon>Mammalia</taxon>
        <taxon>Eutheria</taxon>
        <taxon>Laurasiatheria</taxon>
        <taxon>Artiodactyla</taxon>
        <taxon>Ruminantia</taxon>
        <taxon>Pecora</taxon>
        <taxon>Cervidae</taxon>
        <taxon>Odocoileinae</taxon>
        <taxon>Rangifer</taxon>
    </lineage>
</organism>
<name>A0ABN8YA01_RANTA</name>
<reference evidence="1" key="1">
    <citation type="submission" date="2023-04" db="EMBL/GenBank/DDBJ databases">
        <authorList>
            <consortium name="ELIXIR-Norway"/>
        </authorList>
    </citation>
    <scope>NUCLEOTIDE SEQUENCE [LARGE SCALE GENOMIC DNA]</scope>
</reference>
<proteinExistence type="predicted"/>
<gene>
    <name evidence="1" type="ORF">MRATA1EN1_LOCUS6354</name>
</gene>
<accession>A0ABN8YA01</accession>
<evidence type="ECO:0000313" key="1">
    <source>
        <dbReference type="EMBL" id="CAI9157392.1"/>
    </source>
</evidence>